<dbReference type="EMBL" id="CP072943">
    <property type="protein sequence ID" value="QTX31651.1"/>
    <property type="molecule type" value="Genomic_DNA"/>
</dbReference>
<evidence type="ECO:0000256" key="2">
    <source>
        <dbReference type="ARBA" id="ARBA00009772"/>
    </source>
</evidence>
<dbReference type="Proteomes" id="UP000671879">
    <property type="component" value="Chromosome"/>
</dbReference>
<dbReference type="InterPro" id="IPR006303">
    <property type="entry name" value="FliR"/>
</dbReference>
<keyword evidence="11" id="KW-0969">Cilium</keyword>
<evidence type="ECO:0000256" key="6">
    <source>
        <dbReference type="ARBA" id="ARBA00022989"/>
    </source>
</evidence>
<reference evidence="12" key="1">
    <citation type="submission" date="2021-04" db="EMBL/GenBank/DDBJ databases">
        <title>A novel Synergistetes isolate from a pyrite-forming mixed culture.</title>
        <authorList>
            <person name="Bunk B."/>
            <person name="Sproer C."/>
            <person name="Spring S."/>
            <person name="Pester M."/>
        </authorList>
    </citation>
    <scope>NUCLEOTIDE SEQUENCE [LARGE SCALE GENOMIC DNA]</scope>
    <source>
        <strain evidence="12">J.5.4.2-T.3.5.2</strain>
    </source>
</reference>
<comment type="subcellular location">
    <subcellularLocation>
        <location evidence="10">Cell membrane</location>
        <topology evidence="10">Multi-pass membrane protein</topology>
    </subcellularLocation>
    <subcellularLocation>
        <location evidence="10">Bacterial flagellum basal body</location>
    </subcellularLocation>
</comment>
<evidence type="ECO:0000256" key="10">
    <source>
        <dbReference type="RuleBase" id="RU362071"/>
    </source>
</evidence>
<evidence type="ECO:0000313" key="11">
    <source>
        <dbReference type="EMBL" id="QTX31651.1"/>
    </source>
</evidence>
<dbReference type="InterPro" id="IPR002010">
    <property type="entry name" value="T3SS_IM_R"/>
</dbReference>
<dbReference type="PANTHER" id="PTHR30065">
    <property type="entry name" value="FLAGELLAR BIOSYNTHETIC PROTEIN FLIR"/>
    <property type="match status" value="1"/>
</dbReference>
<protein>
    <recommendedName>
        <fullName evidence="3 9">Flagellar biosynthetic protein FliR</fullName>
    </recommendedName>
</protein>
<evidence type="ECO:0000256" key="5">
    <source>
        <dbReference type="ARBA" id="ARBA00022692"/>
    </source>
</evidence>
<dbReference type="NCBIfam" id="TIGR01400">
    <property type="entry name" value="fliR"/>
    <property type="match status" value="1"/>
</dbReference>
<dbReference type="GO" id="GO:0005886">
    <property type="term" value="C:plasma membrane"/>
    <property type="evidence" value="ECO:0007669"/>
    <property type="project" value="UniProtKB-SubCell"/>
</dbReference>
<dbReference type="PANTHER" id="PTHR30065:SF1">
    <property type="entry name" value="SURFACE PRESENTATION OF ANTIGENS PROTEIN SPAR"/>
    <property type="match status" value="1"/>
</dbReference>
<feature type="transmembrane region" description="Helical" evidence="10">
    <location>
        <begin position="214"/>
        <end position="234"/>
    </location>
</feature>
<dbReference type="GO" id="GO:0044780">
    <property type="term" value="P:bacterial-type flagellum assembly"/>
    <property type="evidence" value="ECO:0007669"/>
    <property type="project" value="UniProtKB-UniRule"/>
</dbReference>
<keyword evidence="11" id="KW-0966">Cell projection</keyword>
<feature type="transmembrane region" description="Helical" evidence="10">
    <location>
        <begin position="68"/>
        <end position="91"/>
    </location>
</feature>
<dbReference type="KEGG" id="aram:KAR29_09830"/>
<dbReference type="PRINTS" id="PR00953">
    <property type="entry name" value="TYPE3IMRPROT"/>
</dbReference>
<proteinExistence type="inferred from homology"/>
<dbReference type="RefSeq" id="WP_274372821.1">
    <property type="nucleotide sequence ID" value="NZ_CP072943.1"/>
</dbReference>
<feature type="transmembrane region" description="Helical" evidence="10">
    <location>
        <begin position="121"/>
        <end position="139"/>
    </location>
</feature>
<feature type="transmembrane region" description="Helical" evidence="10">
    <location>
        <begin position="7"/>
        <end position="26"/>
    </location>
</feature>
<organism evidence="11 12">
    <name type="scientific">Aminithiophilus ramosus</name>
    <dbReference type="NCBI Taxonomy" id="3029084"/>
    <lineage>
        <taxon>Bacteria</taxon>
        <taxon>Thermotogati</taxon>
        <taxon>Synergistota</taxon>
        <taxon>Synergistia</taxon>
        <taxon>Synergistales</taxon>
        <taxon>Aminithiophilaceae</taxon>
        <taxon>Aminithiophilus</taxon>
    </lineage>
</organism>
<sequence length="260" mass="27981">MNLEGDLVLFIVAFLLATTRFLGLLLSTPAFVAPAFPMPVRFWLAAVLALAAWPFLSGPLPERALLGWGGIVLAGAGELLVGVALGLLSALPLYAVQVAGRVIGTQMGFGMVNVLDPFSQVQVSLIGQIKFLLALWYFFYWNGHLLLLRALVETFRLVPLGGAGLSLAAEIGTGTWLQELFVLSFRIVLPYFGTLLLADLGLGFVARTVPQMNVFVLGLPLKIILGFFLLIVVLPLTVNVLHGQIEGALETALEGVSLWR</sequence>
<feature type="transmembrane region" description="Helical" evidence="10">
    <location>
        <begin position="38"/>
        <end position="56"/>
    </location>
</feature>
<keyword evidence="11" id="KW-0282">Flagellum</keyword>
<dbReference type="AlphaFoldDB" id="A0A9Q7A5W7"/>
<keyword evidence="8 10" id="KW-0975">Bacterial flagellum</keyword>
<feature type="transmembrane region" description="Helical" evidence="10">
    <location>
        <begin position="146"/>
        <end position="168"/>
    </location>
</feature>
<keyword evidence="4 10" id="KW-1003">Cell membrane</keyword>
<evidence type="ECO:0000256" key="7">
    <source>
        <dbReference type="ARBA" id="ARBA00023136"/>
    </source>
</evidence>
<evidence type="ECO:0000256" key="8">
    <source>
        <dbReference type="ARBA" id="ARBA00023143"/>
    </source>
</evidence>
<keyword evidence="6 10" id="KW-1133">Transmembrane helix</keyword>
<accession>A0A9Q7A5W7</accession>
<evidence type="ECO:0000256" key="9">
    <source>
        <dbReference type="NCBIfam" id="TIGR01400"/>
    </source>
</evidence>
<comment type="function">
    <text evidence="1 10">Role in flagellar biosynthesis.</text>
</comment>
<dbReference type="Pfam" id="PF01311">
    <property type="entry name" value="Bac_export_1"/>
    <property type="match status" value="1"/>
</dbReference>
<comment type="similarity">
    <text evidence="2 10">Belongs to the FliR/MopE/SpaR family.</text>
</comment>
<evidence type="ECO:0000256" key="4">
    <source>
        <dbReference type="ARBA" id="ARBA00022475"/>
    </source>
</evidence>
<name>A0A9Q7A5W7_9BACT</name>
<dbReference type="GO" id="GO:0009425">
    <property type="term" value="C:bacterial-type flagellum basal body"/>
    <property type="evidence" value="ECO:0007669"/>
    <property type="project" value="UniProtKB-SubCell"/>
</dbReference>
<keyword evidence="5 10" id="KW-0812">Transmembrane</keyword>
<gene>
    <name evidence="11" type="primary">fliR</name>
    <name evidence="11" type="ORF">KAR29_09830</name>
</gene>
<keyword evidence="7 10" id="KW-0472">Membrane</keyword>
<evidence type="ECO:0000256" key="3">
    <source>
        <dbReference type="ARBA" id="ARBA00021717"/>
    </source>
</evidence>
<dbReference type="GO" id="GO:0006605">
    <property type="term" value="P:protein targeting"/>
    <property type="evidence" value="ECO:0007669"/>
    <property type="project" value="UniProtKB-UniRule"/>
</dbReference>
<evidence type="ECO:0000256" key="1">
    <source>
        <dbReference type="ARBA" id="ARBA00002578"/>
    </source>
</evidence>
<keyword evidence="12" id="KW-1185">Reference proteome</keyword>
<feature type="transmembrane region" description="Helical" evidence="10">
    <location>
        <begin position="180"/>
        <end position="202"/>
    </location>
</feature>
<evidence type="ECO:0000313" key="12">
    <source>
        <dbReference type="Proteomes" id="UP000671879"/>
    </source>
</evidence>